<keyword evidence="1" id="KW-0677">Repeat</keyword>
<dbReference type="Gene3D" id="3.40.50.300">
    <property type="entry name" value="P-loop containing nucleotide triphosphate hydrolases"/>
    <property type="match status" value="1"/>
</dbReference>
<dbReference type="GO" id="GO:0006952">
    <property type="term" value="P:defense response"/>
    <property type="evidence" value="ECO:0007669"/>
    <property type="project" value="UniProtKB-KW"/>
</dbReference>
<keyword evidence="8" id="KW-1185">Reference proteome</keyword>
<name>A0AAQ3NXB2_VIGMU</name>
<protein>
    <recommendedName>
        <fullName evidence="9">Disease resistance RPP13-like protein 1</fullName>
    </recommendedName>
</protein>
<dbReference type="InterPro" id="IPR027417">
    <property type="entry name" value="P-loop_NTPase"/>
</dbReference>
<evidence type="ECO:0000256" key="2">
    <source>
        <dbReference type="ARBA" id="ARBA00022741"/>
    </source>
</evidence>
<evidence type="ECO:0000256" key="4">
    <source>
        <dbReference type="ARBA" id="ARBA00022840"/>
    </source>
</evidence>
<keyword evidence="3" id="KW-0611">Plant defense</keyword>
<feature type="domain" description="Disease resistance N-terminal" evidence="6">
    <location>
        <begin position="11"/>
        <end position="100"/>
    </location>
</feature>
<dbReference type="InterPro" id="IPR041118">
    <property type="entry name" value="Rx_N"/>
</dbReference>
<dbReference type="GO" id="GO:0005524">
    <property type="term" value="F:ATP binding"/>
    <property type="evidence" value="ECO:0007669"/>
    <property type="project" value="UniProtKB-KW"/>
</dbReference>
<evidence type="ECO:0000313" key="7">
    <source>
        <dbReference type="EMBL" id="WVZ16073.1"/>
    </source>
</evidence>
<dbReference type="Pfam" id="PF00931">
    <property type="entry name" value="NB-ARC"/>
    <property type="match status" value="1"/>
</dbReference>
<evidence type="ECO:0000259" key="5">
    <source>
        <dbReference type="Pfam" id="PF00931"/>
    </source>
</evidence>
<evidence type="ECO:0000259" key="6">
    <source>
        <dbReference type="Pfam" id="PF18052"/>
    </source>
</evidence>
<feature type="non-terminal residue" evidence="7">
    <location>
        <position position="213"/>
    </location>
</feature>
<evidence type="ECO:0000313" key="8">
    <source>
        <dbReference type="Proteomes" id="UP001374535"/>
    </source>
</evidence>
<dbReference type="SUPFAM" id="SSF52540">
    <property type="entry name" value="P-loop containing nucleoside triphosphate hydrolases"/>
    <property type="match status" value="1"/>
</dbReference>
<dbReference type="Gene3D" id="1.20.5.4130">
    <property type="match status" value="1"/>
</dbReference>
<keyword evidence="2" id="KW-0547">Nucleotide-binding</keyword>
<dbReference type="PANTHER" id="PTHR36766:SF40">
    <property type="entry name" value="DISEASE RESISTANCE PROTEIN RGA3"/>
    <property type="match status" value="1"/>
</dbReference>
<dbReference type="InterPro" id="IPR002182">
    <property type="entry name" value="NB-ARC"/>
</dbReference>
<dbReference type="Pfam" id="PF18052">
    <property type="entry name" value="Rx_N"/>
    <property type="match status" value="1"/>
</dbReference>
<keyword evidence="4" id="KW-0067">ATP-binding</keyword>
<dbReference type="EMBL" id="CP144698">
    <property type="protein sequence ID" value="WVZ16073.1"/>
    <property type="molecule type" value="Genomic_DNA"/>
</dbReference>
<proteinExistence type="predicted"/>
<accession>A0AAQ3NXB2</accession>
<dbReference type="GO" id="GO:0043531">
    <property type="term" value="F:ADP binding"/>
    <property type="evidence" value="ECO:0007669"/>
    <property type="project" value="InterPro"/>
</dbReference>
<gene>
    <name evidence="7" type="ORF">V8G54_009055</name>
</gene>
<reference evidence="7 8" key="1">
    <citation type="journal article" date="2023" name="Life. Sci Alliance">
        <title>Evolutionary insights into 3D genome organization and epigenetic landscape of Vigna mungo.</title>
        <authorList>
            <person name="Junaid A."/>
            <person name="Singh B."/>
            <person name="Bhatia S."/>
        </authorList>
    </citation>
    <scope>NUCLEOTIDE SEQUENCE [LARGE SCALE GENOMIC DNA]</scope>
    <source>
        <strain evidence="7">Urdbean</strain>
    </source>
</reference>
<dbReference type="AlphaFoldDB" id="A0AAQ3NXB2"/>
<feature type="domain" description="NB-ARC" evidence="5">
    <location>
        <begin position="172"/>
        <end position="208"/>
    </location>
</feature>
<organism evidence="7 8">
    <name type="scientific">Vigna mungo</name>
    <name type="common">Black gram</name>
    <name type="synonym">Phaseolus mungo</name>
    <dbReference type="NCBI Taxonomy" id="3915"/>
    <lineage>
        <taxon>Eukaryota</taxon>
        <taxon>Viridiplantae</taxon>
        <taxon>Streptophyta</taxon>
        <taxon>Embryophyta</taxon>
        <taxon>Tracheophyta</taxon>
        <taxon>Spermatophyta</taxon>
        <taxon>Magnoliopsida</taxon>
        <taxon>eudicotyledons</taxon>
        <taxon>Gunneridae</taxon>
        <taxon>Pentapetalae</taxon>
        <taxon>rosids</taxon>
        <taxon>fabids</taxon>
        <taxon>Fabales</taxon>
        <taxon>Fabaceae</taxon>
        <taxon>Papilionoideae</taxon>
        <taxon>50 kb inversion clade</taxon>
        <taxon>NPAAA clade</taxon>
        <taxon>indigoferoid/millettioid clade</taxon>
        <taxon>Phaseoleae</taxon>
        <taxon>Vigna</taxon>
    </lineage>
</organism>
<evidence type="ECO:0000256" key="3">
    <source>
        <dbReference type="ARBA" id="ARBA00022821"/>
    </source>
</evidence>
<evidence type="ECO:0000256" key="1">
    <source>
        <dbReference type="ARBA" id="ARBA00022737"/>
    </source>
</evidence>
<sequence>MALAVVGGALLSAFIEVVFDKLASPELVNFIRWKKPDKLLQKMRSQLLVVKIVLDDAEKRQITDSNVKEWLDLLNDVVYEVDDLLDEVSTKAATQKEVTNSFSHLFNRKKIVSISKLEDIVGRLDDILNQKKNLDLKDIPVENNQPWKPQPTSLEDRYDIFGRYEDKETIMKLVLEDSSDGEEVSVIPIVGMGGVGKTTLARSVYNDGKLKQI</sequence>
<evidence type="ECO:0008006" key="9">
    <source>
        <dbReference type="Google" id="ProtNLM"/>
    </source>
</evidence>
<dbReference type="PANTHER" id="PTHR36766">
    <property type="entry name" value="PLANT BROAD-SPECTRUM MILDEW RESISTANCE PROTEIN RPW8"/>
    <property type="match status" value="1"/>
</dbReference>
<dbReference type="Proteomes" id="UP001374535">
    <property type="component" value="Chromosome 3"/>
</dbReference>